<dbReference type="GO" id="GO:0008768">
    <property type="term" value="F:UDP-sugar diphosphatase activity"/>
    <property type="evidence" value="ECO:0007669"/>
    <property type="project" value="TreeGrafter"/>
</dbReference>
<evidence type="ECO:0000259" key="4">
    <source>
        <dbReference type="Pfam" id="PF00149"/>
    </source>
</evidence>
<keyword evidence="3" id="KW-0378">Hydrolase</keyword>
<dbReference type="GO" id="GO:0046872">
    <property type="term" value="F:metal ion binding"/>
    <property type="evidence" value="ECO:0007669"/>
    <property type="project" value="InterPro"/>
</dbReference>
<reference evidence="6" key="1">
    <citation type="submission" date="2020-06" db="EMBL/GenBank/DDBJ databases">
        <authorList>
            <consortium name="Plant Systems Biology data submission"/>
        </authorList>
    </citation>
    <scope>NUCLEOTIDE SEQUENCE</scope>
    <source>
        <strain evidence="6">D6</strain>
    </source>
</reference>
<protein>
    <submittedName>
        <fullName evidence="6">NAD 5'-nucleotidase</fullName>
    </submittedName>
</protein>
<dbReference type="OrthoDB" id="10252235at2759"/>
<gene>
    <name evidence="6" type="ORF">SEMRO_2004_G310450.1</name>
</gene>
<dbReference type="PANTHER" id="PTHR11575:SF24">
    <property type="entry name" value="5'-NUCLEOTIDASE"/>
    <property type="match status" value="1"/>
</dbReference>
<dbReference type="InterPro" id="IPR006146">
    <property type="entry name" value="5'-Nucleotdase_CS"/>
</dbReference>
<evidence type="ECO:0000313" key="6">
    <source>
        <dbReference type="EMBL" id="CAB9527478.1"/>
    </source>
</evidence>
<proteinExistence type="inferred from homology"/>
<evidence type="ECO:0000256" key="3">
    <source>
        <dbReference type="RuleBase" id="RU362119"/>
    </source>
</evidence>
<keyword evidence="7" id="KW-1185">Reference proteome</keyword>
<dbReference type="Proteomes" id="UP001153069">
    <property type="component" value="Unassembled WGS sequence"/>
</dbReference>
<dbReference type="InterPro" id="IPR006179">
    <property type="entry name" value="5_nucleotidase/apyrase"/>
</dbReference>
<feature type="chain" id="PRO_5040540689" evidence="3">
    <location>
        <begin position="28"/>
        <end position="722"/>
    </location>
</feature>
<comment type="caution">
    <text evidence="6">The sequence shown here is derived from an EMBL/GenBank/DDBJ whole genome shotgun (WGS) entry which is preliminary data.</text>
</comment>
<dbReference type="Gene3D" id="3.60.21.10">
    <property type="match status" value="1"/>
</dbReference>
<dbReference type="EMBL" id="CAICTM010002002">
    <property type="protein sequence ID" value="CAB9527478.1"/>
    <property type="molecule type" value="Genomic_DNA"/>
</dbReference>
<keyword evidence="2 3" id="KW-0732">Signal</keyword>
<accession>A0A9N8EVJ4</accession>
<dbReference type="PROSITE" id="PS00786">
    <property type="entry name" value="5_NUCLEOTIDASE_2"/>
    <property type="match status" value="1"/>
</dbReference>
<evidence type="ECO:0000256" key="2">
    <source>
        <dbReference type="ARBA" id="ARBA00022729"/>
    </source>
</evidence>
<dbReference type="SUPFAM" id="SSF55816">
    <property type="entry name" value="5'-nucleotidase (syn. UDP-sugar hydrolase), C-terminal domain"/>
    <property type="match status" value="1"/>
</dbReference>
<dbReference type="SUPFAM" id="SSF56300">
    <property type="entry name" value="Metallo-dependent phosphatases"/>
    <property type="match status" value="1"/>
</dbReference>
<dbReference type="Pfam" id="PF00149">
    <property type="entry name" value="Metallophos"/>
    <property type="match status" value="1"/>
</dbReference>
<dbReference type="AlphaFoldDB" id="A0A9N8EVJ4"/>
<sequence length="722" mass="79634">MRASSCLLLYRAVLVLSFLLPKRMVVAEEFLPPVPTTTTNDNFILHLLHANDHHSHLEEEIFTIPQEDLPNVTDDARRVRYGGYPRLVRTFRRLKNTYTNVLKLHAGDALTGTGMYRLFGVHADVDMMHEVCYDVFNIGNHEFDDGDHVLAEFVTHLTDIHSPCQNTRVLSSNLVPASTSPLYPIKEKGYIAPFVVRNFKGGHKVGIIGVDIRNKTLTGSSPDEGTTLVDERQAVRQQVRALQNRGINKIILVSHMGIARDLNWVTRIEGIDVVVGGHSHTLLAKNVGTVLTPHDRYPVVSQQQTSSDPLCIVQAWKFGHGIGRLKVEFDAAGRVVMCGGNYIIPFEPDPDASVEDATTVTNYLHNMGPTFKHTTQDKQTLDKLQAYLDATGDDFFTRLLTYEADPLCNEAIPGEGGSDVCGRQGAFTNHHGGPACNLVAQAVLDRTVEADVAIQNAGGCRSDIQGGNFSYGQAMEFLPFSDTLVTLEMAGFQIHTVLEQALELAFNGESSGSYPYASGLRFDVNASESLGYRISNLQLNARLQEGTWNDLDWSRTYTVVTNSFLAAGRDGYFEFINAEGRSDTNVTYLDAFVDYIQQMGGIHAPNPEDMSTQHFVGDEDAAIVDDPLDKFPMDVIQGDSNEEVTGPTWVHGGDASAHDNRDEHVEDEEIIMGGFFDGSLSSETIIDQAETRSSSSSWIQATTWGLVLAQCGLLLLRPYLMD</sequence>
<dbReference type="Gene3D" id="3.90.780.10">
    <property type="entry name" value="5'-Nucleotidase, C-terminal domain"/>
    <property type="match status" value="1"/>
</dbReference>
<keyword evidence="3" id="KW-0547">Nucleotide-binding</keyword>
<dbReference type="GO" id="GO:0009166">
    <property type="term" value="P:nucleotide catabolic process"/>
    <property type="evidence" value="ECO:0007669"/>
    <property type="project" value="InterPro"/>
</dbReference>
<dbReference type="InterPro" id="IPR004843">
    <property type="entry name" value="Calcineurin-like_PHP"/>
</dbReference>
<dbReference type="InterPro" id="IPR029052">
    <property type="entry name" value="Metallo-depent_PP-like"/>
</dbReference>
<dbReference type="Pfam" id="PF02872">
    <property type="entry name" value="5_nucleotid_C"/>
    <property type="match status" value="1"/>
</dbReference>
<comment type="similarity">
    <text evidence="1 3">Belongs to the 5'-nucleotidase family.</text>
</comment>
<dbReference type="GO" id="GO:0008253">
    <property type="term" value="F:5'-nucleotidase activity"/>
    <property type="evidence" value="ECO:0007669"/>
    <property type="project" value="TreeGrafter"/>
</dbReference>
<evidence type="ECO:0000256" key="1">
    <source>
        <dbReference type="ARBA" id="ARBA00006654"/>
    </source>
</evidence>
<name>A0A9N8EVJ4_9STRA</name>
<organism evidence="6 7">
    <name type="scientific">Seminavis robusta</name>
    <dbReference type="NCBI Taxonomy" id="568900"/>
    <lineage>
        <taxon>Eukaryota</taxon>
        <taxon>Sar</taxon>
        <taxon>Stramenopiles</taxon>
        <taxon>Ochrophyta</taxon>
        <taxon>Bacillariophyta</taxon>
        <taxon>Bacillariophyceae</taxon>
        <taxon>Bacillariophycidae</taxon>
        <taxon>Naviculales</taxon>
        <taxon>Naviculaceae</taxon>
        <taxon>Seminavis</taxon>
    </lineage>
</organism>
<evidence type="ECO:0000259" key="5">
    <source>
        <dbReference type="Pfam" id="PF02872"/>
    </source>
</evidence>
<feature type="signal peptide" evidence="3">
    <location>
        <begin position="1"/>
        <end position="27"/>
    </location>
</feature>
<feature type="domain" description="Calcineurin-like phosphoesterase" evidence="4">
    <location>
        <begin position="46"/>
        <end position="281"/>
    </location>
</feature>
<dbReference type="InterPro" id="IPR008334">
    <property type="entry name" value="5'-Nucleotdase_C"/>
</dbReference>
<dbReference type="PRINTS" id="PR01607">
    <property type="entry name" value="APYRASEFAMLY"/>
</dbReference>
<dbReference type="InterPro" id="IPR036907">
    <property type="entry name" value="5'-Nucleotdase_C_sf"/>
</dbReference>
<dbReference type="PANTHER" id="PTHR11575">
    <property type="entry name" value="5'-NUCLEOTIDASE-RELATED"/>
    <property type="match status" value="1"/>
</dbReference>
<evidence type="ECO:0000313" key="7">
    <source>
        <dbReference type="Proteomes" id="UP001153069"/>
    </source>
</evidence>
<feature type="domain" description="5'-Nucleotidase C-terminal" evidence="5">
    <location>
        <begin position="431"/>
        <end position="572"/>
    </location>
</feature>
<dbReference type="GO" id="GO:0000166">
    <property type="term" value="F:nucleotide binding"/>
    <property type="evidence" value="ECO:0007669"/>
    <property type="project" value="UniProtKB-KW"/>
</dbReference>